<dbReference type="Pfam" id="PF06074">
    <property type="entry name" value="Portal_Mu"/>
    <property type="match status" value="1"/>
</dbReference>
<sequence length="528" mass="57897">MLVMGKIVDLDGKPFDFDPQMQTAVLDIPQIANRFIEHPASGITPNRAAQCLRAAEQGDLMAQSDLAADIEEKDTHLFAELSKRRLAIQSVPWSIVPPSNATAQEKKDAEMLDEYFHGADWFDAMLFDATDAILKGYSCQEIEWGRIGRAFVINKVIWRDAAHFCLNPQDFSELRLRDGSAAGVPFQPFGWIVHQARSRTGYAGTQGLVRTLIWPFIFKNYSVRDLAEFLEVYGLPMKVGKYPAGATPGQKAALLRAVMEIGRRTGGIIPTGMSLEFEAAASGQADPFLAMMQWGERSISKAILGGTLTTDAGDKGARSLGEVHDEVRKEIRDADLRQLTTTLTRDLVYPLYALNTTHAVDIRRLPRLAFQTKEPGDITKITAAVVQLGAGMPVPLAWIRDQTGIPEPVGDEPVFTIASPEMTLPPPERPERQEKQVALSAQLPAPVTTGPRDELDDLGDSVPAGVLQAAIDPVLEPVINAIKTKGLADALSDLPELYQQMDDKKLMALLTDAMFAAEMKGMVDDLEH</sequence>
<accession>A0A379QZK7</accession>
<organism evidence="1 2">
    <name type="scientific">Salmonella enterica</name>
    <name type="common">Salmonella choleraesuis</name>
    <dbReference type="NCBI Taxonomy" id="28901"/>
    <lineage>
        <taxon>Bacteria</taxon>
        <taxon>Pseudomonadati</taxon>
        <taxon>Pseudomonadota</taxon>
        <taxon>Gammaproteobacteria</taxon>
        <taxon>Enterobacterales</taxon>
        <taxon>Enterobacteriaceae</taxon>
        <taxon>Salmonella</taxon>
    </lineage>
</organism>
<protein>
    <submittedName>
        <fullName evidence="1">Mu-like prophage FluMu protein gp29</fullName>
    </submittedName>
</protein>
<dbReference type="Proteomes" id="UP000254332">
    <property type="component" value="Unassembled WGS sequence"/>
</dbReference>
<dbReference type="InterPro" id="IPR009279">
    <property type="entry name" value="Portal_Mu"/>
</dbReference>
<reference evidence="1 2" key="1">
    <citation type="submission" date="2018-06" db="EMBL/GenBank/DDBJ databases">
        <authorList>
            <consortium name="Pathogen Informatics"/>
            <person name="Doyle S."/>
        </authorList>
    </citation>
    <scope>NUCLEOTIDE SEQUENCE [LARGE SCALE GENOMIC DNA]</scope>
    <source>
        <strain evidence="1 2">NCTC10718</strain>
    </source>
</reference>
<dbReference type="EMBL" id="UGWQ01000001">
    <property type="protein sequence ID" value="SUF69557.1"/>
    <property type="molecule type" value="Genomic_DNA"/>
</dbReference>
<evidence type="ECO:0000313" key="2">
    <source>
        <dbReference type="Proteomes" id="UP000254332"/>
    </source>
</evidence>
<gene>
    <name evidence="1" type="ORF">NCTC10718_02344</name>
</gene>
<proteinExistence type="predicted"/>
<evidence type="ECO:0000313" key="1">
    <source>
        <dbReference type="EMBL" id="SUF69557.1"/>
    </source>
</evidence>
<dbReference type="AlphaFoldDB" id="A0A379QZK7"/>
<name>A0A379QZK7_SALER</name>